<gene>
    <name evidence="3" type="ORF">BCR41DRAFT_316350</name>
</gene>
<dbReference type="CDD" id="cd20557">
    <property type="entry name" value="CYCLIN_ScPCL1-like"/>
    <property type="match status" value="1"/>
</dbReference>
<feature type="region of interest" description="Disordered" evidence="1">
    <location>
        <begin position="224"/>
        <end position="391"/>
    </location>
</feature>
<proteinExistence type="predicted"/>
<name>A0A1Y2H2T9_9FUNG</name>
<dbReference type="OrthoDB" id="10250320at2759"/>
<comment type="caution">
    <text evidence="3">The sequence shown here is derived from an EMBL/GenBank/DDBJ whole genome shotgun (WGS) entry which is preliminary data.</text>
</comment>
<feature type="compositionally biased region" description="Basic residues" evidence="1">
    <location>
        <begin position="416"/>
        <end position="441"/>
    </location>
</feature>
<feature type="compositionally biased region" description="Polar residues" evidence="1">
    <location>
        <begin position="357"/>
        <end position="369"/>
    </location>
</feature>
<keyword evidence="4" id="KW-1185">Reference proteome</keyword>
<dbReference type="InParanoid" id="A0A1Y2H2T9"/>
<evidence type="ECO:0000313" key="3">
    <source>
        <dbReference type="EMBL" id="ORZ28867.1"/>
    </source>
</evidence>
<dbReference type="InterPro" id="IPR036915">
    <property type="entry name" value="Cyclin-like_sf"/>
</dbReference>
<dbReference type="SUPFAM" id="SSF47954">
    <property type="entry name" value="Cyclin-like"/>
    <property type="match status" value="1"/>
</dbReference>
<dbReference type="Pfam" id="PF00134">
    <property type="entry name" value="Cyclin_N"/>
    <property type="match status" value="1"/>
</dbReference>
<feature type="compositionally biased region" description="Low complexity" evidence="1">
    <location>
        <begin position="233"/>
        <end position="245"/>
    </location>
</feature>
<sequence length="456" mass="49886">MPSLAESKTFSNRALERLFRSPVTQQMIDHIANFASTVIECSPPPPSPSTDVYTSSLSPPVTPRRNSSPNNSDSTAVVVPPLNEFIRILVINSNVQASTLLPTLVYLERLKYKLPVAAKGMHCTCHRVFLASLIVAAKYLNDQSPKNKHWSTHSAVFSVGEVNLMEKQLLSLLDFDLRITEADLASSLHDFLQQQQKSNISAVFGPSSDLSNQKNGRYALPTAISTSTAQKVPSSSLITPSTPSPRNSFVPHSLPQQCSNKRGSVGASKSTPVNIQQSRSQLHMLQQQPHDAFRRRPSLPNQPSLEDDEVLPVYKRPLRSHQSHQSHYPSPDSGSEVLLHTSSASGTTQSIRDEDMTTSSFSSPESTHGSVAPPPAKRASWGSGAPYGRHSMPPPTVSLAFASQEHVHPHHSFNLAHHHAHPHAQPYHAHHAHHPHHHKVVGHNGGWTGPSSRAMC</sequence>
<feature type="domain" description="Cyclin N-terminal" evidence="2">
    <location>
        <begin position="80"/>
        <end position="178"/>
    </location>
</feature>
<dbReference type="PANTHER" id="PTHR15615:SF10">
    <property type="entry name" value="PHO85 CYCLIN-2-RELATED"/>
    <property type="match status" value="1"/>
</dbReference>
<dbReference type="STRING" id="64571.A0A1Y2H2T9"/>
<dbReference type="AlphaFoldDB" id="A0A1Y2H2T9"/>
<feature type="region of interest" description="Disordered" evidence="1">
    <location>
        <begin position="43"/>
        <end position="75"/>
    </location>
</feature>
<dbReference type="PANTHER" id="PTHR15615">
    <property type="match status" value="1"/>
</dbReference>
<evidence type="ECO:0000259" key="2">
    <source>
        <dbReference type="Pfam" id="PF00134"/>
    </source>
</evidence>
<feature type="compositionally biased region" description="Polar residues" evidence="1">
    <location>
        <begin position="254"/>
        <end position="289"/>
    </location>
</feature>
<dbReference type="GeneID" id="33563080"/>
<feature type="compositionally biased region" description="Low complexity" evidence="1">
    <location>
        <begin position="63"/>
        <end position="75"/>
    </location>
</feature>
<organism evidence="3 4">
    <name type="scientific">Lobosporangium transversale</name>
    <dbReference type="NCBI Taxonomy" id="64571"/>
    <lineage>
        <taxon>Eukaryota</taxon>
        <taxon>Fungi</taxon>
        <taxon>Fungi incertae sedis</taxon>
        <taxon>Mucoromycota</taxon>
        <taxon>Mortierellomycotina</taxon>
        <taxon>Mortierellomycetes</taxon>
        <taxon>Mortierellales</taxon>
        <taxon>Mortierellaceae</taxon>
        <taxon>Lobosporangium</taxon>
    </lineage>
</organism>
<dbReference type="GO" id="GO:0005634">
    <property type="term" value="C:nucleus"/>
    <property type="evidence" value="ECO:0007669"/>
    <property type="project" value="TreeGrafter"/>
</dbReference>
<dbReference type="InterPro" id="IPR006671">
    <property type="entry name" value="Cyclin_N"/>
</dbReference>
<dbReference type="InterPro" id="IPR013922">
    <property type="entry name" value="Cyclin_PHO80-like"/>
</dbReference>
<protein>
    <recommendedName>
        <fullName evidence="2">Cyclin N-terminal domain-containing protein</fullName>
    </recommendedName>
</protein>
<dbReference type="Proteomes" id="UP000193648">
    <property type="component" value="Unassembled WGS sequence"/>
</dbReference>
<dbReference type="GO" id="GO:0016538">
    <property type="term" value="F:cyclin-dependent protein serine/threonine kinase regulator activity"/>
    <property type="evidence" value="ECO:0007669"/>
    <property type="project" value="TreeGrafter"/>
</dbReference>
<evidence type="ECO:0000256" key="1">
    <source>
        <dbReference type="SAM" id="MobiDB-lite"/>
    </source>
</evidence>
<dbReference type="GO" id="GO:0019901">
    <property type="term" value="F:protein kinase binding"/>
    <property type="evidence" value="ECO:0007669"/>
    <property type="project" value="InterPro"/>
</dbReference>
<reference evidence="3 4" key="1">
    <citation type="submission" date="2016-07" db="EMBL/GenBank/DDBJ databases">
        <title>Pervasive Adenine N6-methylation of Active Genes in Fungi.</title>
        <authorList>
            <consortium name="DOE Joint Genome Institute"/>
            <person name="Mondo S.J."/>
            <person name="Dannebaum R.O."/>
            <person name="Kuo R.C."/>
            <person name="Labutti K."/>
            <person name="Haridas S."/>
            <person name="Kuo A."/>
            <person name="Salamov A."/>
            <person name="Ahrendt S.R."/>
            <person name="Lipzen A."/>
            <person name="Sullivan W."/>
            <person name="Andreopoulos W.B."/>
            <person name="Clum A."/>
            <person name="Lindquist E."/>
            <person name="Daum C."/>
            <person name="Ramamoorthy G.K."/>
            <person name="Gryganskyi A."/>
            <person name="Culley D."/>
            <person name="Magnuson J.K."/>
            <person name="James T.Y."/>
            <person name="O'Malley M.A."/>
            <person name="Stajich J.E."/>
            <person name="Spatafora J.W."/>
            <person name="Visel A."/>
            <person name="Grigoriev I.V."/>
        </authorList>
    </citation>
    <scope>NUCLEOTIDE SEQUENCE [LARGE SCALE GENOMIC DNA]</scope>
    <source>
        <strain evidence="3 4">NRRL 3116</strain>
    </source>
</reference>
<evidence type="ECO:0000313" key="4">
    <source>
        <dbReference type="Proteomes" id="UP000193648"/>
    </source>
</evidence>
<dbReference type="GO" id="GO:0000307">
    <property type="term" value="C:cyclin-dependent protein kinase holoenzyme complex"/>
    <property type="evidence" value="ECO:0007669"/>
    <property type="project" value="TreeGrafter"/>
</dbReference>
<dbReference type="RefSeq" id="XP_021886540.1">
    <property type="nucleotide sequence ID" value="XM_022021236.1"/>
</dbReference>
<dbReference type="EMBL" id="MCFF01000001">
    <property type="protein sequence ID" value="ORZ28867.1"/>
    <property type="molecule type" value="Genomic_DNA"/>
</dbReference>
<feature type="region of interest" description="Disordered" evidence="1">
    <location>
        <begin position="416"/>
        <end position="456"/>
    </location>
</feature>
<dbReference type="Gene3D" id="1.10.472.10">
    <property type="entry name" value="Cyclin-like"/>
    <property type="match status" value="1"/>
</dbReference>
<accession>A0A1Y2H2T9</accession>
<feature type="compositionally biased region" description="Polar residues" evidence="1">
    <location>
        <begin position="340"/>
        <end position="350"/>
    </location>
</feature>